<accession>A0A172WE90</accession>
<keyword evidence="3" id="KW-1185">Reference proteome</keyword>
<feature type="transmembrane region" description="Helical" evidence="1">
    <location>
        <begin position="6"/>
        <end position="23"/>
    </location>
</feature>
<protein>
    <submittedName>
        <fullName evidence="2">Uncharacterized protein</fullName>
    </submittedName>
</protein>
<dbReference type="PATRIC" id="fig|118110.3.peg.528"/>
<evidence type="ECO:0000313" key="2">
    <source>
        <dbReference type="EMBL" id="ANF17267.1"/>
    </source>
</evidence>
<name>A0A172WE90_BUCSC</name>
<organism evidence="2 3">
    <name type="scientific">Buchnera aphidicola subsp. Schlechtendalia chinensis</name>
    <dbReference type="NCBI Taxonomy" id="118110"/>
    <lineage>
        <taxon>Bacteria</taxon>
        <taxon>Pseudomonadati</taxon>
        <taxon>Pseudomonadota</taxon>
        <taxon>Gammaproteobacteria</taxon>
        <taxon>Enterobacterales</taxon>
        <taxon>Erwiniaceae</taxon>
        <taxon>Buchnera</taxon>
    </lineage>
</organism>
<gene>
    <name evidence="2" type="ORF">XW81_02665</name>
</gene>
<evidence type="ECO:0000256" key="1">
    <source>
        <dbReference type="SAM" id="Phobius"/>
    </source>
</evidence>
<sequence>MLNCMIYIIILVINMFFLSSLLSSSERILNYENNNLHILKINSKKNIIKNRYKFNILQKIFI</sequence>
<proteinExistence type="predicted"/>
<dbReference type="EMBL" id="CP011299">
    <property type="protein sequence ID" value="ANF17267.1"/>
    <property type="molecule type" value="Genomic_DNA"/>
</dbReference>
<dbReference type="Proteomes" id="UP000077654">
    <property type="component" value="Chromosome"/>
</dbReference>
<keyword evidence="1" id="KW-1133">Transmembrane helix</keyword>
<keyword evidence="1" id="KW-0812">Transmembrane</keyword>
<dbReference type="AlphaFoldDB" id="A0A172WE90"/>
<keyword evidence="1" id="KW-0472">Membrane</keyword>
<reference evidence="2 3" key="1">
    <citation type="submission" date="2015-04" db="EMBL/GenBank/DDBJ databases">
        <title>Buchnera aphidicola assembly.</title>
        <authorList>
            <person name="Zhang Y."/>
        </authorList>
    </citation>
    <scope>NUCLEOTIDE SEQUENCE [LARGE SCALE GENOMIC DNA]</scope>
    <source>
        <strain evidence="2 3">SC</strain>
    </source>
</reference>
<evidence type="ECO:0000313" key="3">
    <source>
        <dbReference type="Proteomes" id="UP000077654"/>
    </source>
</evidence>